<dbReference type="RefSeq" id="WP_416207021.1">
    <property type="nucleotide sequence ID" value="NZ_JBBKTX010000023.1"/>
</dbReference>
<evidence type="ECO:0000313" key="4">
    <source>
        <dbReference type="EMBL" id="MFK4754061.1"/>
    </source>
</evidence>
<proteinExistence type="predicted"/>
<dbReference type="PROSITE" id="PS50076">
    <property type="entry name" value="DNAJ_2"/>
    <property type="match status" value="1"/>
</dbReference>
<dbReference type="SMART" id="SM00271">
    <property type="entry name" value="DnaJ"/>
    <property type="match status" value="1"/>
</dbReference>
<name>A0ABW8NM52_9GAMM</name>
<evidence type="ECO:0000256" key="2">
    <source>
        <dbReference type="SAM" id="MobiDB-lite"/>
    </source>
</evidence>
<protein>
    <submittedName>
        <fullName evidence="4">DnaJ domain-containing protein</fullName>
    </submittedName>
</protein>
<gene>
    <name evidence="4" type="ORF">WG929_16740</name>
</gene>
<dbReference type="Pfam" id="PF00226">
    <property type="entry name" value="DnaJ"/>
    <property type="match status" value="1"/>
</dbReference>
<keyword evidence="5" id="KW-1185">Reference proteome</keyword>
<feature type="region of interest" description="Disordered" evidence="2">
    <location>
        <begin position="99"/>
        <end position="121"/>
    </location>
</feature>
<dbReference type="Proteomes" id="UP001620597">
    <property type="component" value="Unassembled WGS sequence"/>
</dbReference>
<evidence type="ECO:0000259" key="3">
    <source>
        <dbReference type="PROSITE" id="PS50076"/>
    </source>
</evidence>
<sequence length="178" mass="20286">MQDNVWSDEEQQWVIWNGFYGLVTLVTLGDIESGPDGRLAWLEEPFEMVGPFNLDELETTGRIAFEECLVLSRQRWQQDQVVLRREGLKKRRQAEERLSSARARFNQRRGGPVSQQQPVDDSLHRQALELPGAGKLKPADIKAAYRKLAQKMHPDAGGSSEQFVRITAARDELLLRAS</sequence>
<evidence type="ECO:0000313" key="5">
    <source>
        <dbReference type="Proteomes" id="UP001620597"/>
    </source>
</evidence>
<dbReference type="EMBL" id="JBBKTX010000023">
    <property type="protein sequence ID" value="MFK4754061.1"/>
    <property type="molecule type" value="Genomic_DNA"/>
</dbReference>
<dbReference type="SUPFAM" id="SSF46565">
    <property type="entry name" value="Chaperone J-domain"/>
    <property type="match status" value="1"/>
</dbReference>
<accession>A0ABW8NM52</accession>
<reference evidence="4 5" key="1">
    <citation type="submission" date="2024-03" db="EMBL/GenBank/DDBJ databases">
        <title>High-quality draft genome sequence of Oceanobacter sp. wDCs-4.</title>
        <authorList>
            <person name="Dong C."/>
        </authorList>
    </citation>
    <scope>NUCLEOTIDE SEQUENCE [LARGE SCALE GENOMIC DNA]</scope>
    <source>
        <strain evidence="5">wDCs-4</strain>
    </source>
</reference>
<dbReference type="Gene3D" id="1.10.287.110">
    <property type="entry name" value="DnaJ domain"/>
    <property type="match status" value="1"/>
</dbReference>
<feature type="domain" description="J" evidence="3">
    <location>
        <begin position="123"/>
        <end position="178"/>
    </location>
</feature>
<keyword evidence="1" id="KW-0143">Chaperone</keyword>
<evidence type="ECO:0000256" key="1">
    <source>
        <dbReference type="ARBA" id="ARBA00023186"/>
    </source>
</evidence>
<dbReference type="InterPro" id="IPR001623">
    <property type="entry name" value="DnaJ_domain"/>
</dbReference>
<organism evidence="4 5">
    <name type="scientific">Oceanobacter antarcticus</name>
    <dbReference type="NCBI Taxonomy" id="3133425"/>
    <lineage>
        <taxon>Bacteria</taxon>
        <taxon>Pseudomonadati</taxon>
        <taxon>Pseudomonadota</taxon>
        <taxon>Gammaproteobacteria</taxon>
        <taxon>Oceanospirillales</taxon>
        <taxon>Oceanospirillaceae</taxon>
        <taxon>Oceanobacter</taxon>
    </lineage>
</organism>
<dbReference type="InterPro" id="IPR036869">
    <property type="entry name" value="J_dom_sf"/>
</dbReference>
<comment type="caution">
    <text evidence="4">The sequence shown here is derived from an EMBL/GenBank/DDBJ whole genome shotgun (WGS) entry which is preliminary data.</text>
</comment>
<dbReference type="CDD" id="cd06257">
    <property type="entry name" value="DnaJ"/>
    <property type="match status" value="1"/>
</dbReference>